<evidence type="ECO:0000313" key="1">
    <source>
        <dbReference type="EMBL" id="PFG73733.1"/>
    </source>
</evidence>
<comment type="caution">
    <text evidence="1">The sequence shown here is derived from an EMBL/GenBank/DDBJ whole genome shotgun (WGS) entry which is preliminary data.</text>
</comment>
<dbReference type="SUPFAM" id="SSF52266">
    <property type="entry name" value="SGNH hydrolase"/>
    <property type="match status" value="1"/>
</dbReference>
<evidence type="ECO:0008006" key="3">
    <source>
        <dbReference type="Google" id="ProtNLM"/>
    </source>
</evidence>
<keyword evidence="2" id="KW-1185">Reference proteome</keyword>
<dbReference type="AlphaFoldDB" id="A0A2A9HEE4"/>
<name>A0A2A9HEE4_TEPT2</name>
<dbReference type="Proteomes" id="UP000223071">
    <property type="component" value="Unassembled WGS sequence"/>
</dbReference>
<organism evidence="1 2">
    <name type="scientific">Tepidiforma thermophila (strain KCTC 52669 / CGMCC 1.13589 / G233)</name>
    <dbReference type="NCBI Taxonomy" id="2761530"/>
    <lineage>
        <taxon>Bacteria</taxon>
        <taxon>Bacillati</taxon>
        <taxon>Chloroflexota</taxon>
        <taxon>Tepidiformia</taxon>
        <taxon>Tepidiformales</taxon>
        <taxon>Tepidiformaceae</taxon>
        <taxon>Tepidiforma</taxon>
    </lineage>
</organism>
<protein>
    <recommendedName>
        <fullName evidence="3">SGNH/GDSL hydrolase family protein</fullName>
    </recommendedName>
</protein>
<dbReference type="EMBL" id="PDJQ01000001">
    <property type="protein sequence ID" value="PFG73733.1"/>
    <property type="molecule type" value="Genomic_DNA"/>
</dbReference>
<proteinExistence type="predicted"/>
<sequence>MKILRIGISDDHFGPVRMEERSWYIVQERMAEVLKEPVETVRKTAWPNDAYPDVIERWVEREQPDAVFVCAASYWVSFPSAPRAVESSRLPFARQLSAAAARLSTRPAIAHNSAFRLARRLALRTVGYRYFFEPEEAAARVEAALRRILRHEEVAVALRGPVPLGLPLPARIAVESRRRCDEFDRLLAGICERLHVAYQPPGPDEPPSPAELQSDLTHVNAAGHARRAEHEFDVLLRAWTAHHPPANH</sequence>
<dbReference type="RefSeq" id="WP_098503173.1">
    <property type="nucleotide sequence ID" value="NZ_PDJQ01000001.1"/>
</dbReference>
<reference evidence="1 2" key="1">
    <citation type="submission" date="2017-09" db="EMBL/GenBank/DDBJ databases">
        <title>Sequencing the genomes of two abundant thermophiles in Great Basin hot springs: Thermocrinis jamiesonii and novel Chloroflexi Thermoflexus hugenholtzii.</title>
        <authorList>
            <person name="Hedlund B."/>
        </authorList>
    </citation>
    <scope>NUCLEOTIDE SEQUENCE [LARGE SCALE GENOMIC DNA]</scope>
    <source>
        <strain evidence="1 2">G233</strain>
    </source>
</reference>
<evidence type="ECO:0000313" key="2">
    <source>
        <dbReference type="Proteomes" id="UP000223071"/>
    </source>
</evidence>
<gene>
    <name evidence="1" type="ORF">A9A59_0936</name>
</gene>
<accession>A0A2A9HEE4</accession>